<dbReference type="EMBL" id="BQKI01000080">
    <property type="protein sequence ID" value="GJN28019.1"/>
    <property type="molecule type" value="Genomic_DNA"/>
</dbReference>
<gene>
    <name evidence="2" type="primary">gb16099</name>
    <name evidence="2" type="ORF">PR202_gb16099</name>
</gene>
<dbReference type="InterPro" id="IPR053197">
    <property type="entry name" value="F-box_SCFL_complex_component"/>
</dbReference>
<proteinExistence type="predicted"/>
<evidence type="ECO:0000313" key="3">
    <source>
        <dbReference type="Proteomes" id="UP001054889"/>
    </source>
</evidence>
<feature type="domain" description="F-box" evidence="1">
    <location>
        <begin position="16"/>
        <end position="64"/>
    </location>
</feature>
<name>A0AAV5EX82_ELECO</name>
<protein>
    <recommendedName>
        <fullName evidence="1">F-box domain-containing protein</fullName>
    </recommendedName>
</protein>
<evidence type="ECO:0000313" key="2">
    <source>
        <dbReference type="EMBL" id="GJN28019.1"/>
    </source>
</evidence>
<dbReference type="SUPFAM" id="SSF52047">
    <property type="entry name" value="RNI-like"/>
    <property type="match status" value="1"/>
</dbReference>
<comment type="caution">
    <text evidence="2">The sequence shown here is derived from an EMBL/GenBank/DDBJ whole genome shotgun (WGS) entry which is preliminary data.</text>
</comment>
<organism evidence="2 3">
    <name type="scientific">Eleusine coracana subsp. coracana</name>
    <dbReference type="NCBI Taxonomy" id="191504"/>
    <lineage>
        <taxon>Eukaryota</taxon>
        <taxon>Viridiplantae</taxon>
        <taxon>Streptophyta</taxon>
        <taxon>Embryophyta</taxon>
        <taxon>Tracheophyta</taxon>
        <taxon>Spermatophyta</taxon>
        <taxon>Magnoliopsida</taxon>
        <taxon>Liliopsida</taxon>
        <taxon>Poales</taxon>
        <taxon>Poaceae</taxon>
        <taxon>PACMAD clade</taxon>
        <taxon>Chloridoideae</taxon>
        <taxon>Cynodonteae</taxon>
        <taxon>Eleusininae</taxon>
        <taxon>Eleusine</taxon>
    </lineage>
</organism>
<dbReference type="Pfam" id="PF00646">
    <property type="entry name" value="F-box"/>
    <property type="match status" value="1"/>
</dbReference>
<dbReference type="Gene3D" id="1.20.1280.50">
    <property type="match status" value="1"/>
</dbReference>
<sequence length="390" mass="43776">MPPGQEAKRPAPAIARDLLGALPDALLQHILSFLPTQQAVRTCVLARRWQHLWEDMTGLRIRAANSPEVPCAPEELTLVGDLREFVDHLLLLRGRSPIDTCEFMFNVPVTCEDDVPHVNLWIRHVIRCNVRVLKLSITREDHDLGLYFSVSALPIISRHLRRLELYDTRLNDSILNFSGCPVLEELEIYNGNFVHSTKMLSKSVKHLSLLDCSASEQLRTYIDVPNLLSLRLEDPSDRTPVLGSMPSLVSAFVRYGPQTWSDDRCYNSESGDCDDDQCQGCYTVKGANSDDCNNNGTTKNKSVLLRGLSEAESLVLIDECQAGPEYKVKIKGIHSAMEASTISENLTVVEVECDMVDERVLEVLNFLRTLNICFSYEEQKGQAEPESITS</sequence>
<keyword evidence="3" id="KW-1185">Reference proteome</keyword>
<dbReference type="InterPro" id="IPR001810">
    <property type="entry name" value="F-box_dom"/>
</dbReference>
<dbReference type="CDD" id="cd22160">
    <property type="entry name" value="F-box_AtFBL13-like"/>
    <property type="match status" value="1"/>
</dbReference>
<dbReference type="PROSITE" id="PS50181">
    <property type="entry name" value="FBOX"/>
    <property type="match status" value="1"/>
</dbReference>
<dbReference type="PANTHER" id="PTHR34223">
    <property type="entry name" value="OS11G0201299 PROTEIN"/>
    <property type="match status" value="1"/>
</dbReference>
<dbReference type="Proteomes" id="UP001054889">
    <property type="component" value="Unassembled WGS sequence"/>
</dbReference>
<dbReference type="InterPro" id="IPR036047">
    <property type="entry name" value="F-box-like_dom_sf"/>
</dbReference>
<dbReference type="InterPro" id="IPR053781">
    <property type="entry name" value="F-box_AtFBL13-like"/>
</dbReference>
<reference evidence="2" key="1">
    <citation type="journal article" date="2018" name="DNA Res.">
        <title>Multiple hybrid de novo genome assembly of finger millet, an orphan allotetraploid crop.</title>
        <authorList>
            <person name="Hatakeyama M."/>
            <person name="Aluri S."/>
            <person name="Balachadran M.T."/>
            <person name="Sivarajan S.R."/>
            <person name="Patrignani A."/>
            <person name="Gruter S."/>
            <person name="Poveda L."/>
            <person name="Shimizu-Inatsugi R."/>
            <person name="Baeten J."/>
            <person name="Francoijs K.J."/>
            <person name="Nataraja K.N."/>
            <person name="Reddy Y.A.N."/>
            <person name="Phadnis S."/>
            <person name="Ravikumar R.L."/>
            <person name="Schlapbach R."/>
            <person name="Sreeman S.M."/>
            <person name="Shimizu K.K."/>
        </authorList>
    </citation>
    <scope>NUCLEOTIDE SEQUENCE</scope>
</reference>
<evidence type="ECO:0000259" key="1">
    <source>
        <dbReference type="PROSITE" id="PS50181"/>
    </source>
</evidence>
<dbReference type="PANTHER" id="PTHR34223:SF80">
    <property type="entry name" value="OS11G0205900 PROTEIN"/>
    <property type="match status" value="1"/>
</dbReference>
<dbReference type="SUPFAM" id="SSF81383">
    <property type="entry name" value="F-box domain"/>
    <property type="match status" value="1"/>
</dbReference>
<reference evidence="2" key="2">
    <citation type="submission" date="2021-12" db="EMBL/GenBank/DDBJ databases">
        <title>Resequencing data analysis of finger millet.</title>
        <authorList>
            <person name="Hatakeyama M."/>
            <person name="Aluri S."/>
            <person name="Balachadran M.T."/>
            <person name="Sivarajan S.R."/>
            <person name="Poveda L."/>
            <person name="Shimizu-Inatsugi R."/>
            <person name="Schlapbach R."/>
            <person name="Sreeman S.M."/>
            <person name="Shimizu K.K."/>
        </authorList>
    </citation>
    <scope>NUCLEOTIDE SEQUENCE</scope>
</reference>
<accession>A0AAV5EX82</accession>
<dbReference type="AlphaFoldDB" id="A0AAV5EX82"/>